<dbReference type="KEGG" id="orm:HTY61_11940"/>
<dbReference type="InterPro" id="IPR010656">
    <property type="entry name" value="DctM"/>
</dbReference>
<dbReference type="PIRSF" id="PIRSF006066">
    <property type="entry name" value="HI0050"/>
    <property type="match status" value="1"/>
</dbReference>
<feature type="transmembrane region" description="Helical" evidence="7">
    <location>
        <begin position="141"/>
        <end position="163"/>
    </location>
</feature>
<keyword evidence="7" id="KW-0813">Transport</keyword>
<dbReference type="AlphaFoldDB" id="A0A6N1VE33"/>
<evidence type="ECO:0000313" key="10">
    <source>
        <dbReference type="Proteomes" id="UP000509367"/>
    </source>
</evidence>
<protein>
    <recommendedName>
        <fullName evidence="7">TRAP transporter large permease protein</fullName>
    </recommendedName>
</protein>
<gene>
    <name evidence="9" type="ORF">HTY61_11940</name>
</gene>
<dbReference type="PANTHER" id="PTHR33362">
    <property type="entry name" value="SIALIC ACID TRAP TRANSPORTER PERMEASE PROTEIN SIAT-RELATED"/>
    <property type="match status" value="1"/>
</dbReference>
<feature type="domain" description="TRAP C4-dicarboxylate transport system permease DctM subunit" evidence="8">
    <location>
        <begin position="6"/>
        <end position="418"/>
    </location>
</feature>
<evidence type="ECO:0000256" key="2">
    <source>
        <dbReference type="ARBA" id="ARBA00022475"/>
    </source>
</evidence>
<feature type="transmembrane region" description="Helical" evidence="7">
    <location>
        <begin position="358"/>
        <end position="379"/>
    </location>
</feature>
<name>A0A6N1VE33_9HYPH</name>
<sequence length="427" mass="45015">MAIWIVILSAVLLLGSSLWVGLSLIGIGVIGLDIFKQMPVQRLLGQDVWSSLTSPELVALPLFILMGEILFHTRLADQLFRGLSPWVGWLPGKLLHVNILGSTVFAAASGSSAATAATIGKITLPELRQRGYDSSLAMGSLAAAGALGLLIPPSLVLIVYGVLTSVSVLQLFAAGIVPGILLALCMSMYVILRDVLNPSLTPAAEPRIPMRERLKSILSLVPLFLLVVLVIGSMYAGYATPSEAAVMGVFGSLVIAGAQRVLTVSLLVKAIDASVRTSSMIGLILAGALFLAKALAFLSIPAQVGALVESMSLSPIALICVLLVFYVVLGCFLDGTSMIVMTLPVTFPLIVNAGYDPIWFGVFLVLVAEMGAITPPVGFNLFVVQNLTGAKLGDVGRAALPFFVVMLVFAMFITIFPQVVLWLPSIT</sequence>
<feature type="transmembrane region" description="Helical" evidence="7">
    <location>
        <begin position="316"/>
        <end position="346"/>
    </location>
</feature>
<dbReference type="GO" id="GO:0022857">
    <property type="term" value="F:transmembrane transporter activity"/>
    <property type="evidence" value="ECO:0007669"/>
    <property type="project" value="UniProtKB-UniRule"/>
</dbReference>
<feature type="transmembrane region" description="Helical" evidence="7">
    <location>
        <begin position="56"/>
        <end position="75"/>
    </location>
</feature>
<dbReference type="Proteomes" id="UP000509367">
    <property type="component" value="Chromosome"/>
</dbReference>
<comment type="function">
    <text evidence="7">Part of the tripartite ATP-independent periplasmic (TRAP) transport system.</text>
</comment>
<feature type="transmembrane region" description="Helical" evidence="7">
    <location>
        <begin position="244"/>
        <end position="268"/>
    </location>
</feature>
<reference evidence="9 10" key="1">
    <citation type="submission" date="2020-06" db="EMBL/GenBank/DDBJ databases">
        <title>Oricola thermophila sp. nov. isolated from a tidal sediments.</title>
        <authorList>
            <person name="Kwon K.K."/>
            <person name="Yang S.-H."/>
            <person name="Park M.-J."/>
        </authorList>
    </citation>
    <scope>NUCLEOTIDE SEQUENCE [LARGE SCALE GENOMIC DNA]</scope>
    <source>
        <strain evidence="9 10">MEBiC13590</strain>
    </source>
</reference>
<feature type="transmembrane region" description="Helical" evidence="7">
    <location>
        <begin position="280"/>
        <end position="304"/>
    </location>
</feature>
<dbReference type="EMBL" id="CP054836">
    <property type="protein sequence ID" value="QKV19114.1"/>
    <property type="molecule type" value="Genomic_DNA"/>
</dbReference>
<keyword evidence="2" id="KW-1003">Cell membrane</keyword>
<evidence type="ECO:0000256" key="5">
    <source>
        <dbReference type="ARBA" id="ARBA00022989"/>
    </source>
</evidence>
<comment type="similarity">
    <text evidence="7">Belongs to the TRAP transporter large permease family.</text>
</comment>
<comment type="subcellular location">
    <subcellularLocation>
        <location evidence="1 7">Cell inner membrane</location>
        <topology evidence="1 7">Multi-pass membrane protein</topology>
    </subcellularLocation>
</comment>
<comment type="caution">
    <text evidence="7">Lacks conserved residue(s) required for the propagation of feature annotation.</text>
</comment>
<feature type="transmembrane region" description="Helical" evidence="7">
    <location>
        <begin position="399"/>
        <end position="423"/>
    </location>
</feature>
<evidence type="ECO:0000313" key="9">
    <source>
        <dbReference type="EMBL" id="QKV19114.1"/>
    </source>
</evidence>
<comment type="subunit">
    <text evidence="7">The complex comprises the extracytoplasmic solute receptor protein and the two transmembrane proteins.</text>
</comment>
<dbReference type="Pfam" id="PF06808">
    <property type="entry name" value="DctM"/>
    <property type="match status" value="1"/>
</dbReference>
<dbReference type="GO" id="GO:0005886">
    <property type="term" value="C:plasma membrane"/>
    <property type="evidence" value="ECO:0007669"/>
    <property type="project" value="UniProtKB-SubCell"/>
</dbReference>
<accession>A0A6N1VE33</accession>
<feature type="transmembrane region" description="Helical" evidence="7">
    <location>
        <begin position="6"/>
        <end position="35"/>
    </location>
</feature>
<keyword evidence="3 7" id="KW-0997">Cell inner membrane</keyword>
<evidence type="ECO:0000256" key="4">
    <source>
        <dbReference type="ARBA" id="ARBA00022692"/>
    </source>
</evidence>
<organism evidence="9 10">
    <name type="scientific">Oricola thermophila</name>
    <dbReference type="NCBI Taxonomy" id="2742145"/>
    <lineage>
        <taxon>Bacteria</taxon>
        <taxon>Pseudomonadati</taxon>
        <taxon>Pseudomonadota</taxon>
        <taxon>Alphaproteobacteria</taxon>
        <taxon>Hyphomicrobiales</taxon>
        <taxon>Ahrensiaceae</taxon>
        <taxon>Oricola</taxon>
    </lineage>
</organism>
<dbReference type="PANTHER" id="PTHR33362:SF5">
    <property type="entry name" value="C4-DICARBOXYLATE TRAP TRANSPORTER LARGE PERMEASE PROTEIN DCTM"/>
    <property type="match status" value="1"/>
</dbReference>
<evidence type="ECO:0000256" key="1">
    <source>
        <dbReference type="ARBA" id="ARBA00004429"/>
    </source>
</evidence>
<evidence type="ECO:0000256" key="3">
    <source>
        <dbReference type="ARBA" id="ARBA00022519"/>
    </source>
</evidence>
<evidence type="ECO:0000256" key="7">
    <source>
        <dbReference type="RuleBase" id="RU369079"/>
    </source>
</evidence>
<keyword evidence="6 7" id="KW-0472">Membrane</keyword>
<dbReference type="InterPro" id="IPR004681">
    <property type="entry name" value="TRAP_DctM"/>
</dbReference>
<keyword evidence="10" id="KW-1185">Reference proteome</keyword>
<evidence type="ECO:0000259" key="8">
    <source>
        <dbReference type="Pfam" id="PF06808"/>
    </source>
</evidence>
<feature type="transmembrane region" description="Helical" evidence="7">
    <location>
        <begin position="169"/>
        <end position="192"/>
    </location>
</feature>
<evidence type="ECO:0000256" key="6">
    <source>
        <dbReference type="ARBA" id="ARBA00023136"/>
    </source>
</evidence>
<feature type="transmembrane region" description="Helical" evidence="7">
    <location>
        <begin position="217"/>
        <end position="238"/>
    </location>
</feature>
<dbReference type="NCBIfam" id="TIGR00786">
    <property type="entry name" value="dctM"/>
    <property type="match status" value="1"/>
</dbReference>
<keyword evidence="5 7" id="KW-1133">Transmembrane helix</keyword>
<keyword evidence="4 7" id="KW-0812">Transmembrane</keyword>
<proteinExistence type="inferred from homology"/>
<dbReference type="RefSeq" id="WP_175277006.1">
    <property type="nucleotide sequence ID" value="NZ_CP054836.1"/>
</dbReference>